<feature type="transmembrane region" description="Helical" evidence="1">
    <location>
        <begin position="2370"/>
        <end position="2390"/>
    </location>
</feature>
<keyword evidence="3" id="KW-1185">Reference proteome</keyword>
<proteinExistence type="predicted"/>
<dbReference type="HOGENOM" id="CLU_226637_0_0_9"/>
<reference evidence="2 3" key="1">
    <citation type="submission" date="2012-01" db="EMBL/GenBank/DDBJ databases">
        <title>Complete sequence of Desulfotomaculum gibsoniae DSM 7213.</title>
        <authorList>
            <consortium name="US DOE Joint Genome Institute"/>
            <person name="Lucas S."/>
            <person name="Han J."/>
            <person name="Lapidus A."/>
            <person name="Cheng J.-F."/>
            <person name="Goodwin L."/>
            <person name="Pitluck S."/>
            <person name="Peters L."/>
            <person name="Ovchinnikova G."/>
            <person name="Teshima H."/>
            <person name="Detter J.C."/>
            <person name="Han C."/>
            <person name="Tapia R."/>
            <person name="Land M."/>
            <person name="Hauser L."/>
            <person name="Kyrpides N."/>
            <person name="Ivanova N."/>
            <person name="Pagani I."/>
            <person name="Parshina S."/>
            <person name="Plugge C."/>
            <person name="Muyzer G."/>
            <person name="Kuever J."/>
            <person name="Ivanova A."/>
            <person name="Nazina T."/>
            <person name="Klenk H.-P."/>
            <person name="Brambilla E."/>
            <person name="Spring S."/>
            <person name="Stams A.F."/>
            <person name="Woyke T."/>
        </authorList>
    </citation>
    <scope>NUCLEOTIDE SEQUENCE [LARGE SCALE GENOMIC DNA]</scope>
    <source>
        <strain evidence="2 3">DSM 7213</strain>
    </source>
</reference>
<dbReference type="InterPro" id="IPR022385">
    <property type="entry name" value="Rhs_assc_core"/>
</dbReference>
<feature type="transmembrane region" description="Helical" evidence="1">
    <location>
        <begin position="2296"/>
        <end position="2317"/>
    </location>
</feature>
<dbReference type="InterPro" id="IPR050708">
    <property type="entry name" value="T6SS_VgrG/RHS"/>
</dbReference>
<evidence type="ECO:0000313" key="2">
    <source>
        <dbReference type="EMBL" id="AGL03169.1"/>
    </source>
</evidence>
<dbReference type="KEGG" id="dgi:Desgi_3859"/>
<dbReference type="Proteomes" id="UP000013520">
    <property type="component" value="Chromosome"/>
</dbReference>
<dbReference type="STRING" id="767817.Desgi_3859"/>
<keyword evidence="1" id="KW-0812">Transmembrane</keyword>
<feature type="transmembrane region" description="Helical" evidence="1">
    <location>
        <begin position="2263"/>
        <end position="2284"/>
    </location>
</feature>
<accession>R4KKI1</accession>
<dbReference type="eggNOG" id="COG0038">
    <property type="taxonomic scope" value="Bacteria"/>
</dbReference>
<dbReference type="NCBIfam" id="TIGR03696">
    <property type="entry name" value="Rhs_assc_core"/>
    <property type="match status" value="1"/>
</dbReference>
<dbReference type="EMBL" id="CP003273">
    <property type="protein sequence ID" value="AGL03169.1"/>
    <property type="molecule type" value="Genomic_DNA"/>
</dbReference>
<dbReference type="Gene3D" id="2.180.10.10">
    <property type="entry name" value="RHS repeat-associated core"/>
    <property type="match status" value="1"/>
</dbReference>
<dbReference type="eggNOG" id="COG3209">
    <property type="taxonomic scope" value="Bacteria"/>
</dbReference>
<keyword evidence="1" id="KW-1133">Transmembrane helix</keyword>
<feature type="transmembrane region" description="Helical" evidence="1">
    <location>
        <begin position="2329"/>
        <end position="2350"/>
    </location>
</feature>
<evidence type="ECO:0000256" key="1">
    <source>
        <dbReference type="SAM" id="Phobius"/>
    </source>
</evidence>
<protein>
    <submittedName>
        <fullName evidence="2">RHS repeat-associated core domain protein</fullName>
    </submittedName>
</protein>
<organism evidence="2 3">
    <name type="scientific">Desulfoscipio gibsoniae DSM 7213</name>
    <dbReference type="NCBI Taxonomy" id="767817"/>
    <lineage>
        <taxon>Bacteria</taxon>
        <taxon>Bacillati</taxon>
        <taxon>Bacillota</taxon>
        <taxon>Clostridia</taxon>
        <taxon>Eubacteriales</taxon>
        <taxon>Desulfallaceae</taxon>
        <taxon>Desulfoscipio</taxon>
    </lineage>
</organism>
<dbReference type="RefSeq" id="WP_006520569.1">
    <property type="nucleotide sequence ID" value="NC_021184.1"/>
</dbReference>
<dbReference type="PANTHER" id="PTHR32305:SF15">
    <property type="entry name" value="PROTEIN RHSA-RELATED"/>
    <property type="match status" value="1"/>
</dbReference>
<feature type="transmembrane region" description="Helical" evidence="1">
    <location>
        <begin position="2227"/>
        <end position="2251"/>
    </location>
</feature>
<gene>
    <name evidence="2" type="ORF">Desgi_3859</name>
</gene>
<name>R4KKI1_9FIRM</name>
<dbReference type="PANTHER" id="PTHR32305">
    <property type="match status" value="1"/>
</dbReference>
<evidence type="ECO:0000313" key="3">
    <source>
        <dbReference type="Proteomes" id="UP000013520"/>
    </source>
</evidence>
<sequence length="2516" mass="282766">MNVDPFRLAQQGSSQENHIMKTTNLYKGAVAFPLFLVSMDSQDDLQVSVVASYQSNVKNMVENSNREFESSTLGLGWSMEVPRIIVKNRLVKESFDSSFYLVAEGGVYPLYRLGAEGDAISFYSVEHPYWKFYYFNASKESRWEIHKENGTVWVYGGDDSAIETRIHWDNWVGAASSNGGEAFPVGWSLTSVKSFAGNSIAYTYEKEEAQIGDCSYTRAIRLIKVVSTFGETAEIVYKDKEAFECVWPHSSKGSKNPYQFNCENKFIDSIQVKNREGQLLYVQQLGYDFYDIFQKGQLYKKRFLTSATQVCYKDANMVSVPSMKFEYETNRQNPNPGALLQVTYPYGQKYRYSYKNDTLPAGSPKVEFTKPGAEYTASVYHALNYTVVLFQNQNTNIVRVYTWNVAWQSYEDRDIAKETIEDVQIHLGSDFFVMSYKMVNQGTYCYRLYKNNSLRQGEWTNEKVIQLNEGSRPAFTCSGTFFAVKPKSQNTLIVYQFNYLTNTWKRQDLPVEGFDAQAISGGENFILGAFYRDNAKSMRLQSFYIDANHQWKNGYLQDIPLEVNWQLTSWNTVWSVGACQAAATFVAMKSQDTVTSKIVLLRWEELFRLKEIEVFTTEQKLGTKNPILTAITSDSIVGLAENIFRYSPGRWNKTSLLQVKQGAAYAYAYGTDLALAVEQVDNQQRFVAMRFDPYTNQWTSSGVPVSSVLPGDEPIYRPGVLGDYAVLGRGLFTRQPDESWKLIYTLPDRTDGSSIALSSGFLMYQLQNSRDTYAVFFRNNEFYKQVKVDNQTFFSKDDTFPNVGLYSFTTYTGDKMATARTITLHKIVNRDYSLKIDINYLNQVTLDTGFDEQSFYLSYKLSNAMFSGEVPQYSRVKVNQAAQTGEYGSTEYIYFNGLNPSNPEAVYPPNSEFCNARDYYSFFAGQLYCTTLFDDQGNMTNRDVNYLKAIDTNGFCILPHKVVQEIYLKPYSEDASGEWLCVSEEIETEYETVFGQKKKVTKINTNHKGEQTRISQNFKYAWEVYPEFKKRNYVSAVVSTTKRNDTKNLVLEATAKEWVQDGFGNWGESNTYAYTGKEDPNFQFNGSQKGWLKTNEVTSRLKNGSIVSQRALDGTVTTIIYDRLQGYPVAHFKNAGPGEVFYCGFESYEQNDLWSPVDKTVEKNLMFETGEFYGGNRCCWLNKGCGITFSIKSGSGKYMISCALKTSGSVEGSGVYFGDTFVPLEDTQNHWKIFYKVVDLGSVPGKVDIRIVPANSSGKILVDALFVTPMLCDAEAYVYNSFMLTIGKHRNRRDGSYVLHDVIQRPIMELTDAQNPLKASVFYNTGNGVNQNTVKGPDFTLTAEFPNGGQFTDFNRGDDYLKYWAVTEKGLQMRENTGTNYVFMFGTKLNTCQDISLSARGLKLHRNLDSWELHIGGTLIETVKMNEKADSDYTLIQFGERFTFLCNGAVLFSNKTGKSDPQPIKIESNNKLQLNYLMYAPEPAVKITYQDYVGKTLQDQSITEDGVLTMMPVYSPLGQASVLTKAVEAKNELWGYRSGFITDFNWDTGQLKGEAAEAYPEDGGFPYSRTKTTISPKPLPKELRQPGPVLSQHPVTMDYFTNLNQIFGGNINLPGGQYFVNLVKDGDGLSTYTVKDKLDNKLADWKVSEKDGTQNLTTYEYDDFGHQVLIKYPNYYDSNLSPSEREKFVSRIRYDFFGRIVERTDVDTGTTRLAYNSQGKLRFTQDAAGSKHGYYVYQMFDDRGNLTEIGSCSGVWDEAVLQEKADDPAFRPENSQWARKNYYDGTGDNRNLLGRLWKTLTYNGSEDHIVEEEFDYDSDGNMIMRKQKVLGQENVLTAVYDRKGNPVKQQADNKEEMSYVYNTQGQLKEVYSGGKCIAAYTYNPSGKLSTETFLPGEPNQLLRNYSYNSADWLCSIKDPFFDQQISYYDTDDKAIYSGKIKAVSNKFLNSKAGPGFLKEYRMEYDYDGLGRLLSAVNSMGNKFSLSASNQLAYDNNSNMRKENEQEMGYQSGSNMLVSRGADSFQYNEFGSVTKAKGLTLQYDKALQYVSSLVSETKQINTQFLYGGDGRKVAEVSQDMIKTNVHNVKGNLFVQTEQKTGKRSCCLAGVGGVFSLVENGKSYYLVKDYQSSVRGIYDGRGLCASYNYQIFGEYLGHVYEEPQAKGLISFGFTGQLRDKDTGLYQMHSRWYDPTVGRFYSIDPDRQYASPYIYGGSDWVNYMDPDGGWSWGVFAAITGGILLVVAGAVLTVASAGIASPLGAGLVMFGGTFLLGAGIGSVFYGISSAIKGEFDYKDWLITAGLAGAFASLTALSGMAIPAGFTMFGMSAAATNIVLEVGIGVVIGGADGVITNGCLNLVHGKSFTENWVQSMVIGAVIGGVSSAVFGLVGAGRNLKTLHTNGENHNVHIGLAGPKTQKLRHSMIAQDGGNWSDIWPGRGFGNPPRGVPFHGRNVDTVTIPRVPRNLVYNTGSNVFDLMTNNCTTYTTRTLATADLYAPLWARTPSTLYYWGKLVVLF</sequence>
<keyword evidence="1" id="KW-0472">Membrane</keyword>
<dbReference type="OrthoDB" id="9815752at2"/>